<dbReference type="AlphaFoldDB" id="A0A068SWY3"/>
<dbReference type="SUPFAM" id="SSF53850">
    <property type="entry name" value="Periplasmic binding protein-like II"/>
    <property type="match status" value="1"/>
</dbReference>
<feature type="domain" description="Solute-binding protein family 5" evidence="6">
    <location>
        <begin position="67"/>
        <end position="436"/>
    </location>
</feature>
<dbReference type="InterPro" id="IPR039424">
    <property type="entry name" value="SBP_5"/>
</dbReference>
<evidence type="ECO:0000256" key="1">
    <source>
        <dbReference type="ARBA" id="ARBA00004418"/>
    </source>
</evidence>
<dbReference type="GO" id="GO:0015833">
    <property type="term" value="P:peptide transport"/>
    <property type="evidence" value="ECO:0007669"/>
    <property type="project" value="TreeGrafter"/>
</dbReference>
<evidence type="ECO:0000256" key="3">
    <source>
        <dbReference type="ARBA" id="ARBA00022448"/>
    </source>
</evidence>
<dbReference type="KEGG" id="ngg:RG540_CH41480"/>
<feature type="chain" id="PRO_5001653460" evidence="5">
    <location>
        <begin position="24"/>
        <end position="524"/>
    </location>
</feature>
<evidence type="ECO:0000256" key="2">
    <source>
        <dbReference type="ARBA" id="ARBA00005695"/>
    </source>
</evidence>
<dbReference type="InterPro" id="IPR000914">
    <property type="entry name" value="SBP_5_dom"/>
</dbReference>
<gene>
    <name evidence="7" type="ORF">RG540_CH41480</name>
</gene>
<evidence type="ECO:0000313" key="7">
    <source>
        <dbReference type="EMBL" id="CDN50291.1"/>
    </source>
</evidence>
<dbReference type="GO" id="GO:0043190">
    <property type="term" value="C:ATP-binding cassette (ABC) transporter complex"/>
    <property type="evidence" value="ECO:0007669"/>
    <property type="project" value="InterPro"/>
</dbReference>
<dbReference type="Pfam" id="PF00496">
    <property type="entry name" value="SBP_bac_5"/>
    <property type="match status" value="1"/>
</dbReference>
<dbReference type="EMBL" id="HG938353">
    <property type="protein sequence ID" value="CDN50291.1"/>
    <property type="molecule type" value="Genomic_DNA"/>
</dbReference>
<dbReference type="GO" id="GO:0030288">
    <property type="term" value="C:outer membrane-bounded periplasmic space"/>
    <property type="evidence" value="ECO:0007669"/>
    <property type="project" value="UniProtKB-ARBA"/>
</dbReference>
<dbReference type="InterPro" id="IPR023765">
    <property type="entry name" value="SBP_5_CS"/>
</dbReference>
<reference evidence="8" key="1">
    <citation type="journal article" date="2014" name="BMC Genomics">
        <title>Genome sequencing of two Neorhizobium galegae strains reveals a noeT gene responsible for the unusual acetylation of the nodulation factors.</title>
        <authorList>
            <person name="Osterman J."/>
            <person name="Marsh J."/>
            <person name="Laine P.K."/>
            <person name="Zeng Z."/>
            <person name="Alatalo E."/>
            <person name="Sullivan J.T."/>
            <person name="Young J.P."/>
            <person name="Thomas-Oates J."/>
            <person name="Paulin L."/>
            <person name="Lindstrom K."/>
        </authorList>
    </citation>
    <scope>NUCLEOTIDE SEQUENCE [LARGE SCALE GENOMIC DNA]</scope>
    <source>
        <strain evidence="8">HAMBI 540</strain>
    </source>
</reference>
<dbReference type="GO" id="GO:1904680">
    <property type="term" value="F:peptide transmembrane transporter activity"/>
    <property type="evidence" value="ECO:0007669"/>
    <property type="project" value="TreeGrafter"/>
</dbReference>
<comment type="subcellular location">
    <subcellularLocation>
        <location evidence="1">Periplasm</location>
    </subcellularLocation>
</comment>
<evidence type="ECO:0000256" key="4">
    <source>
        <dbReference type="ARBA" id="ARBA00022729"/>
    </source>
</evidence>
<dbReference type="PATRIC" id="fig|1028800.3.peg.4203"/>
<dbReference type="HOGENOM" id="CLU_017028_7_4_5"/>
<evidence type="ECO:0000313" key="8">
    <source>
        <dbReference type="Proteomes" id="UP000028181"/>
    </source>
</evidence>
<comment type="similarity">
    <text evidence="2">Belongs to the bacterial solute-binding protein 5 family.</text>
</comment>
<dbReference type="PIRSF" id="PIRSF002741">
    <property type="entry name" value="MppA"/>
    <property type="match status" value="1"/>
</dbReference>
<sequence length="524" mass="56166">MKPMKFFLAGVAASVLALSSAQAANLILGSGTEPSAIDPQFSRTGNNQNIAMQVFDRLVQTDPAINVEPALAVSWTNTDPLTWQIKLRDGVKFHDGNPLTSEDVIFSLTRAKDIPNSPAPFSGNVGAIESMKAIDKLTVEFKTKKPTPDFIEQVGFVYIVEKKVAEGASIEDFNSGKAAIGTGAYKFKSWTPGDNLQLTRNDAFWGKKQDFDNVTIKFISNDASRVAALRSGAVDLIDAVPPGDVKTLQGISGLKVFSIASARMIYLALDSARDKSPFITDKEGKPLDKNPLKDAKVRQALSELVNRQLIIDRILDGSAEAAGQLVPNGVAGNDPSITVPAMNVENAKKLLADAGYKDGFGITIHTSNDRFPGDSEVAQALGQMFARGGLKVNGVVAQPYNVYTKGAGAGEFSAFIFSLGNSTPTSATGLRNLLMTVNKDAGTGSFNRTKYSNPAFDDAMRAATAEFDVKKRVELLQKATKMVFADVPVIPLYWQKVHWAGKANLSYVANMTEDTSATLAGIAK</sequence>
<dbReference type="PANTHER" id="PTHR30290:SF9">
    <property type="entry name" value="OLIGOPEPTIDE-BINDING PROTEIN APPA"/>
    <property type="match status" value="1"/>
</dbReference>
<dbReference type="CDD" id="cd08498">
    <property type="entry name" value="PBP2_NikA_DppA_OppA_like_2"/>
    <property type="match status" value="1"/>
</dbReference>
<accession>A0A068SWY3</accession>
<name>A0A068SWY3_NEOGA</name>
<dbReference type="RefSeq" id="WP_038591816.1">
    <property type="nucleotide sequence ID" value="NZ_HG938353.1"/>
</dbReference>
<keyword evidence="3" id="KW-0813">Transport</keyword>
<dbReference type="PANTHER" id="PTHR30290">
    <property type="entry name" value="PERIPLASMIC BINDING COMPONENT OF ABC TRANSPORTER"/>
    <property type="match status" value="1"/>
</dbReference>
<proteinExistence type="inferred from homology"/>
<keyword evidence="4 5" id="KW-0732">Signal</keyword>
<dbReference type="PROSITE" id="PS01040">
    <property type="entry name" value="SBP_BACTERIAL_5"/>
    <property type="match status" value="1"/>
</dbReference>
<dbReference type="InterPro" id="IPR030678">
    <property type="entry name" value="Peptide/Ni-bd"/>
</dbReference>
<dbReference type="OrthoDB" id="9803988at2"/>
<evidence type="ECO:0000259" key="6">
    <source>
        <dbReference type="Pfam" id="PF00496"/>
    </source>
</evidence>
<dbReference type="GeneID" id="24255907"/>
<keyword evidence="8" id="KW-1185">Reference proteome</keyword>
<dbReference type="eggNOG" id="COG0747">
    <property type="taxonomic scope" value="Bacteria"/>
</dbReference>
<organism evidence="7 8">
    <name type="scientific">Neorhizobium galegae bv. orientalis str. HAMBI 540</name>
    <dbReference type="NCBI Taxonomy" id="1028800"/>
    <lineage>
        <taxon>Bacteria</taxon>
        <taxon>Pseudomonadati</taxon>
        <taxon>Pseudomonadota</taxon>
        <taxon>Alphaproteobacteria</taxon>
        <taxon>Hyphomicrobiales</taxon>
        <taxon>Rhizobiaceae</taxon>
        <taxon>Rhizobium/Agrobacterium group</taxon>
        <taxon>Neorhizobium</taxon>
    </lineage>
</organism>
<evidence type="ECO:0000256" key="5">
    <source>
        <dbReference type="SAM" id="SignalP"/>
    </source>
</evidence>
<dbReference type="Gene3D" id="3.10.105.10">
    <property type="entry name" value="Dipeptide-binding Protein, Domain 3"/>
    <property type="match status" value="1"/>
</dbReference>
<feature type="signal peptide" evidence="5">
    <location>
        <begin position="1"/>
        <end position="23"/>
    </location>
</feature>
<dbReference type="Gene3D" id="3.90.76.10">
    <property type="entry name" value="Dipeptide-binding Protein, Domain 1"/>
    <property type="match status" value="1"/>
</dbReference>
<dbReference type="Proteomes" id="UP000028181">
    <property type="component" value="Chromosome I"/>
</dbReference>
<dbReference type="Gene3D" id="3.40.190.10">
    <property type="entry name" value="Periplasmic binding protein-like II"/>
    <property type="match status" value="1"/>
</dbReference>
<protein>
    <submittedName>
        <fullName evidence="7">Peptide ABC transporter, periplasmic peptide-binding protein</fullName>
    </submittedName>
</protein>